<proteinExistence type="predicted"/>
<keyword evidence="1" id="KW-1015">Disulfide bond</keyword>
<dbReference type="EnsemblPlants" id="OBART07G11670.1">
    <property type="protein sequence ID" value="OBART07G11670.1"/>
    <property type="gene ID" value="OBART07G11670"/>
</dbReference>
<evidence type="ECO:0000313" key="3">
    <source>
        <dbReference type="EnsemblPlants" id="OBART07G11670.1"/>
    </source>
</evidence>
<organism evidence="3">
    <name type="scientific">Oryza barthii</name>
    <dbReference type="NCBI Taxonomy" id="65489"/>
    <lineage>
        <taxon>Eukaryota</taxon>
        <taxon>Viridiplantae</taxon>
        <taxon>Streptophyta</taxon>
        <taxon>Embryophyta</taxon>
        <taxon>Tracheophyta</taxon>
        <taxon>Spermatophyta</taxon>
        <taxon>Magnoliopsida</taxon>
        <taxon>Liliopsida</taxon>
        <taxon>Poales</taxon>
        <taxon>Poaceae</taxon>
        <taxon>BOP clade</taxon>
        <taxon>Oryzoideae</taxon>
        <taxon>Oryzeae</taxon>
        <taxon>Oryzinae</taxon>
        <taxon>Oryza</taxon>
    </lineage>
</organism>
<reference evidence="3" key="1">
    <citation type="journal article" date="2009" name="Rice">
        <title>De Novo Next Generation Sequencing of Plant Genomes.</title>
        <authorList>
            <person name="Rounsley S."/>
            <person name="Marri P.R."/>
            <person name="Yu Y."/>
            <person name="He R."/>
            <person name="Sisneros N."/>
            <person name="Goicoechea J.L."/>
            <person name="Lee S.J."/>
            <person name="Angelova A."/>
            <person name="Kudrna D."/>
            <person name="Luo M."/>
            <person name="Affourtit J."/>
            <person name="Desany B."/>
            <person name="Knight J."/>
            <person name="Niazi F."/>
            <person name="Egholm M."/>
            <person name="Wing R.A."/>
        </authorList>
    </citation>
    <scope>NUCLEOTIDE SEQUENCE [LARGE SCALE GENOMIC DNA]</scope>
    <source>
        <strain evidence="3">cv. IRGC 105608</strain>
    </source>
</reference>
<evidence type="ECO:0000313" key="4">
    <source>
        <dbReference type="Proteomes" id="UP000026960"/>
    </source>
</evidence>
<keyword evidence="2" id="KW-0732">Signal</keyword>
<dbReference type="HOGENOM" id="CLU_043181_0_1_1"/>
<dbReference type="InterPro" id="IPR001938">
    <property type="entry name" value="Thaumatin"/>
</dbReference>
<dbReference type="FunFam" id="2.60.110.10:FF:000004">
    <property type="entry name" value="THAUMATIN-LIKE PROTEIN 1"/>
    <property type="match status" value="1"/>
</dbReference>
<feature type="disulfide bond" evidence="1">
    <location>
        <begin position="187"/>
        <end position="196"/>
    </location>
</feature>
<reference evidence="3" key="2">
    <citation type="submission" date="2015-03" db="UniProtKB">
        <authorList>
            <consortium name="EnsemblPlants"/>
        </authorList>
    </citation>
    <scope>IDENTIFICATION</scope>
</reference>
<dbReference type="Gene3D" id="2.60.110.10">
    <property type="entry name" value="Thaumatin"/>
    <property type="match status" value="1"/>
</dbReference>
<dbReference type="Gramene" id="OBART07G11670.1">
    <property type="protein sequence ID" value="OBART07G11670.1"/>
    <property type="gene ID" value="OBART07G11670"/>
</dbReference>
<feature type="chain" id="PRO_5002272728" description="Thaumatin-like protein" evidence="2">
    <location>
        <begin position="27"/>
        <end position="249"/>
    </location>
</feature>
<protein>
    <recommendedName>
        <fullName evidence="5">Thaumatin-like protein</fullName>
    </recommendedName>
</protein>
<keyword evidence="4" id="KW-1185">Reference proteome</keyword>
<name>A0A0D3GQ34_9ORYZ</name>
<dbReference type="SMART" id="SM00205">
    <property type="entry name" value="THN"/>
    <property type="match status" value="1"/>
</dbReference>
<dbReference type="PRINTS" id="PR00347">
    <property type="entry name" value="THAUMATIN"/>
</dbReference>
<dbReference type="eggNOG" id="ENOG502QQ6D">
    <property type="taxonomic scope" value="Eukaryota"/>
</dbReference>
<feature type="disulfide bond" evidence="1">
    <location>
        <begin position="99"/>
        <end position="106"/>
    </location>
</feature>
<dbReference type="PaxDb" id="65489-OBART07G11670.1"/>
<evidence type="ECO:0000256" key="2">
    <source>
        <dbReference type="SAM" id="SignalP"/>
    </source>
</evidence>
<evidence type="ECO:0000256" key="1">
    <source>
        <dbReference type="PIRSR" id="PIRSR002703-1"/>
    </source>
</evidence>
<sequence length="249" mass="25744">MVAMRGASPVVVLVLVASVLAPGAMSAKFVFTNNCHEVLYPGVLTPATAQAFPTTGFELQPGASAAYDGVPDNWSGNIWARRLCSTDASGRFSCESGDCGTGRVECDGRGNGPPSTLSEFTLRGGSAHDTDFYDISNVDGFNVPVQVAPSAAGCSAVACAADIDASCPAELAVKGAGGAVVGCKSGCLAFDRDDLCCRGAYGTPDKCPPSQYSKFFKDKCPQAYSYAYDDKSSTFTCTSGASYQITFCP</sequence>
<dbReference type="SUPFAM" id="SSF49870">
    <property type="entry name" value="Osmotin, thaumatin-like protein"/>
    <property type="match status" value="1"/>
</dbReference>
<dbReference type="PIRSF" id="PIRSF002703">
    <property type="entry name" value="Thaumatin"/>
    <property type="match status" value="1"/>
</dbReference>
<evidence type="ECO:0008006" key="5">
    <source>
        <dbReference type="Google" id="ProtNLM"/>
    </source>
</evidence>
<accession>A0A0D3GQ34</accession>
<feature type="disulfide bond" evidence="1">
    <location>
        <begin position="167"/>
        <end position="183"/>
    </location>
</feature>
<feature type="disulfide bond" evidence="1">
    <location>
        <begin position="197"/>
        <end position="207"/>
    </location>
</feature>
<feature type="disulfide bond" evidence="1">
    <location>
        <begin position="154"/>
        <end position="237"/>
    </location>
</feature>
<dbReference type="PANTHER" id="PTHR31048">
    <property type="entry name" value="OS03G0233200 PROTEIN"/>
    <property type="match status" value="1"/>
</dbReference>
<dbReference type="PROSITE" id="PS51367">
    <property type="entry name" value="THAUMATIN_2"/>
    <property type="match status" value="1"/>
</dbReference>
<dbReference type="AlphaFoldDB" id="A0A0D3GQ34"/>
<feature type="disulfide bond" evidence="1">
    <location>
        <begin position="35"/>
        <end position="248"/>
    </location>
</feature>
<dbReference type="Pfam" id="PF00314">
    <property type="entry name" value="Thaumatin"/>
    <property type="match status" value="1"/>
</dbReference>
<dbReference type="CDD" id="cd09218">
    <property type="entry name" value="TLP-PA"/>
    <property type="match status" value="1"/>
</dbReference>
<dbReference type="Proteomes" id="UP000026960">
    <property type="component" value="Chromosome 7"/>
</dbReference>
<feature type="signal peptide" evidence="2">
    <location>
        <begin position="1"/>
        <end position="26"/>
    </location>
</feature>
<feature type="disulfide bond" evidence="1">
    <location>
        <begin position="84"/>
        <end position="94"/>
    </location>
</feature>
<dbReference type="InterPro" id="IPR037176">
    <property type="entry name" value="Osmotin/thaumatin-like_sf"/>
</dbReference>
<feature type="disulfide bond" evidence="1">
    <location>
        <begin position="159"/>
        <end position="220"/>
    </location>
</feature>